<protein>
    <submittedName>
        <fullName evidence="2">Uncharacterized protein</fullName>
    </submittedName>
</protein>
<comment type="caution">
    <text evidence="2">The sequence shown here is derived from an EMBL/GenBank/DDBJ whole genome shotgun (WGS) entry which is preliminary data.</text>
</comment>
<keyword evidence="1" id="KW-0175">Coiled coil</keyword>
<organism evidence="2 3">
    <name type="scientific">Microbispora corallina</name>
    <dbReference type="NCBI Taxonomy" id="83302"/>
    <lineage>
        <taxon>Bacteria</taxon>
        <taxon>Bacillati</taxon>
        <taxon>Actinomycetota</taxon>
        <taxon>Actinomycetes</taxon>
        <taxon>Streptosporangiales</taxon>
        <taxon>Streptosporangiaceae</taxon>
        <taxon>Microbispora</taxon>
    </lineage>
</organism>
<accession>A0ABQ4GBI8</accession>
<gene>
    <name evidence="2" type="ORF">Mco01_74460</name>
</gene>
<name>A0ABQ4GBI8_9ACTN</name>
<keyword evidence="3" id="KW-1185">Reference proteome</keyword>
<sequence length="231" mass="25059">MSVPTPTRAVTTVAEPLTHEQLAEIRERHAAAKTLPGLLAPLLENWDHGEGFLHDVEVMHAFHEVGEEKNLTFALHSYGDVTDLLAEVERLRAELADLQGQNAMTEQHFSNFAADSIVETEQLRQGAERAEAESQRLHRVIARAFEQLESDNPHEAEQTLREALYVPAVVDEPTPEQVRIRAALRAEGERMTGRCSCSEFGPCPACAPDAAALAGALADDTAHAGGAADVG</sequence>
<dbReference type="EMBL" id="BOOC01000059">
    <property type="protein sequence ID" value="GIH44446.1"/>
    <property type="molecule type" value="Genomic_DNA"/>
</dbReference>
<dbReference type="Proteomes" id="UP000603904">
    <property type="component" value="Unassembled WGS sequence"/>
</dbReference>
<proteinExistence type="predicted"/>
<feature type="coiled-coil region" evidence="1">
    <location>
        <begin position="81"/>
        <end position="147"/>
    </location>
</feature>
<reference evidence="2 3" key="1">
    <citation type="submission" date="2021-01" db="EMBL/GenBank/DDBJ databases">
        <title>Whole genome shotgun sequence of Microbispora corallina NBRC 16416.</title>
        <authorList>
            <person name="Komaki H."/>
            <person name="Tamura T."/>
        </authorList>
    </citation>
    <scope>NUCLEOTIDE SEQUENCE [LARGE SCALE GENOMIC DNA]</scope>
    <source>
        <strain evidence="2 3">NBRC 16416</strain>
    </source>
</reference>
<dbReference type="RefSeq" id="WP_204061442.1">
    <property type="nucleotide sequence ID" value="NZ_BAAAGP010000030.1"/>
</dbReference>
<evidence type="ECO:0000313" key="3">
    <source>
        <dbReference type="Proteomes" id="UP000603904"/>
    </source>
</evidence>
<evidence type="ECO:0000256" key="1">
    <source>
        <dbReference type="SAM" id="Coils"/>
    </source>
</evidence>
<evidence type="ECO:0000313" key="2">
    <source>
        <dbReference type="EMBL" id="GIH44446.1"/>
    </source>
</evidence>